<keyword evidence="1" id="KW-0472">Membrane</keyword>
<proteinExistence type="predicted"/>
<evidence type="ECO:0000313" key="2">
    <source>
        <dbReference type="EMBL" id="MBM7645945.1"/>
    </source>
</evidence>
<feature type="transmembrane region" description="Helical" evidence="1">
    <location>
        <begin position="30"/>
        <end position="50"/>
    </location>
</feature>
<sequence length="64" mass="7416">MGKHQSDFVMILVVVLSLFIQNAFKSVFHYNFFVSLLITVAIAVMLFFIFRFARRLDSKTDPGK</sequence>
<dbReference type="RefSeq" id="WP_205003849.1">
    <property type="nucleotide sequence ID" value="NZ_JAFBER010000013.1"/>
</dbReference>
<accession>A0ABS2Q266</accession>
<feature type="transmembrane region" description="Helical" evidence="1">
    <location>
        <begin position="7"/>
        <end position="24"/>
    </location>
</feature>
<reference evidence="2 3" key="1">
    <citation type="submission" date="2021-01" db="EMBL/GenBank/DDBJ databases">
        <title>Genomic Encyclopedia of Type Strains, Phase IV (KMG-IV): sequencing the most valuable type-strain genomes for metagenomic binning, comparative biology and taxonomic classification.</title>
        <authorList>
            <person name="Goeker M."/>
        </authorList>
    </citation>
    <scope>NUCLEOTIDE SEQUENCE [LARGE SCALE GENOMIC DNA]</scope>
    <source>
        <strain evidence="2 3">DSM 28236</strain>
    </source>
</reference>
<protein>
    <submittedName>
        <fullName evidence="2">Uncharacterized protein</fullName>
    </submittedName>
</protein>
<gene>
    <name evidence="2" type="ORF">JOD45_002170</name>
</gene>
<keyword evidence="1" id="KW-0812">Transmembrane</keyword>
<dbReference type="Proteomes" id="UP000808914">
    <property type="component" value="Unassembled WGS sequence"/>
</dbReference>
<evidence type="ECO:0000313" key="3">
    <source>
        <dbReference type="Proteomes" id="UP000808914"/>
    </source>
</evidence>
<dbReference type="EMBL" id="JAFBER010000013">
    <property type="protein sequence ID" value="MBM7645945.1"/>
    <property type="molecule type" value="Genomic_DNA"/>
</dbReference>
<keyword evidence="3" id="KW-1185">Reference proteome</keyword>
<comment type="caution">
    <text evidence="2">The sequence shown here is derived from an EMBL/GenBank/DDBJ whole genome shotgun (WGS) entry which is preliminary data.</text>
</comment>
<keyword evidence="1" id="KW-1133">Transmembrane helix</keyword>
<evidence type="ECO:0000256" key="1">
    <source>
        <dbReference type="SAM" id="Phobius"/>
    </source>
</evidence>
<organism evidence="2 3">
    <name type="scientific">Scopulibacillus daqui</name>
    <dbReference type="NCBI Taxonomy" id="1469162"/>
    <lineage>
        <taxon>Bacteria</taxon>
        <taxon>Bacillati</taxon>
        <taxon>Bacillota</taxon>
        <taxon>Bacilli</taxon>
        <taxon>Bacillales</taxon>
        <taxon>Sporolactobacillaceae</taxon>
        <taxon>Scopulibacillus</taxon>
    </lineage>
</organism>
<name>A0ABS2Q266_9BACL</name>